<dbReference type="SUPFAM" id="SSF57850">
    <property type="entry name" value="RING/U-box"/>
    <property type="match status" value="1"/>
</dbReference>
<name>A0AAW0WYU6_CHEQU</name>
<dbReference type="Gene3D" id="3.30.40.10">
    <property type="entry name" value="Zinc/RING finger domain, C3HC4 (zinc finger)"/>
    <property type="match status" value="1"/>
</dbReference>
<dbReference type="Gene3D" id="2.40.100.10">
    <property type="entry name" value="Cyclophilin-like"/>
    <property type="match status" value="1"/>
</dbReference>
<keyword evidence="3" id="KW-0862">Zinc</keyword>
<keyword evidence="2 4" id="KW-0863">Zinc-finger</keyword>
<dbReference type="Gene3D" id="3.30.160.60">
    <property type="entry name" value="Classic Zinc Finger"/>
    <property type="match status" value="1"/>
</dbReference>
<evidence type="ECO:0000256" key="4">
    <source>
        <dbReference type="PROSITE-ProRule" id="PRU00024"/>
    </source>
</evidence>
<dbReference type="EMBL" id="JARKIK010000056">
    <property type="protein sequence ID" value="KAK8732619.1"/>
    <property type="molecule type" value="Genomic_DNA"/>
</dbReference>
<dbReference type="PANTHER" id="PTHR24103">
    <property type="entry name" value="E3 UBIQUITIN-PROTEIN LIGASE TRIM"/>
    <property type="match status" value="1"/>
</dbReference>
<dbReference type="InterPro" id="IPR013083">
    <property type="entry name" value="Znf_RING/FYVE/PHD"/>
</dbReference>
<evidence type="ECO:0000256" key="3">
    <source>
        <dbReference type="ARBA" id="ARBA00022833"/>
    </source>
</evidence>
<dbReference type="Pfam" id="PF00643">
    <property type="entry name" value="zf-B_box"/>
    <property type="match status" value="1"/>
</dbReference>
<proteinExistence type="predicted"/>
<evidence type="ECO:0000313" key="8">
    <source>
        <dbReference type="Proteomes" id="UP001445076"/>
    </source>
</evidence>
<dbReference type="SMART" id="SM00336">
    <property type="entry name" value="BBOX"/>
    <property type="match status" value="1"/>
</dbReference>
<feature type="domain" description="B box-type" evidence="6">
    <location>
        <begin position="80"/>
        <end position="117"/>
    </location>
</feature>
<evidence type="ECO:0000256" key="2">
    <source>
        <dbReference type="ARBA" id="ARBA00022771"/>
    </source>
</evidence>
<keyword evidence="8" id="KW-1185">Reference proteome</keyword>
<keyword evidence="1" id="KW-0479">Metal-binding</keyword>
<evidence type="ECO:0000313" key="7">
    <source>
        <dbReference type="EMBL" id="KAK8732619.1"/>
    </source>
</evidence>
<protein>
    <submittedName>
        <fullName evidence="7">Uncharacterized protein</fullName>
    </submittedName>
</protein>
<evidence type="ECO:0000256" key="1">
    <source>
        <dbReference type="ARBA" id="ARBA00022723"/>
    </source>
</evidence>
<dbReference type="InterPro" id="IPR050143">
    <property type="entry name" value="TRIM/RBCC"/>
</dbReference>
<dbReference type="PROSITE" id="PS50089">
    <property type="entry name" value="ZF_RING_2"/>
    <property type="match status" value="1"/>
</dbReference>
<evidence type="ECO:0000259" key="5">
    <source>
        <dbReference type="PROSITE" id="PS50089"/>
    </source>
</evidence>
<reference evidence="7 8" key="1">
    <citation type="journal article" date="2024" name="BMC Genomics">
        <title>Genome assembly of redclaw crayfish (Cherax quadricarinatus) provides insights into its immune adaptation and hypoxia tolerance.</title>
        <authorList>
            <person name="Liu Z."/>
            <person name="Zheng J."/>
            <person name="Li H."/>
            <person name="Fang K."/>
            <person name="Wang S."/>
            <person name="He J."/>
            <person name="Zhou D."/>
            <person name="Weng S."/>
            <person name="Chi M."/>
            <person name="Gu Z."/>
            <person name="He J."/>
            <person name="Li F."/>
            <person name="Wang M."/>
        </authorList>
    </citation>
    <scope>NUCLEOTIDE SEQUENCE [LARGE SCALE GENOMIC DNA]</scope>
    <source>
        <strain evidence="7">ZL_2023a</strain>
    </source>
</reference>
<gene>
    <name evidence="7" type="ORF">OTU49_006847</name>
</gene>
<comment type="caution">
    <text evidence="7">The sequence shown here is derived from an EMBL/GenBank/DDBJ whole genome shotgun (WGS) entry which is preliminary data.</text>
</comment>
<evidence type="ECO:0000259" key="6">
    <source>
        <dbReference type="PROSITE" id="PS50119"/>
    </source>
</evidence>
<dbReference type="SUPFAM" id="SSF57845">
    <property type="entry name" value="B-box zinc-binding domain"/>
    <property type="match status" value="1"/>
</dbReference>
<dbReference type="PROSITE" id="PS50119">
    <property type="entry name" value="ZF_BBOX"/>
    <property type="match status" value="1"/>
</dbReference>
<dbReference type="SMART" id="SM00184">
    <property type="entry name" value="RING"/>
    <property type="match status" value="1"/>
</dbReference>
<dbReference type="InterPro" id="IPR001841">
    <property type="entry name" value="Znf_RING"/>
</dbReference>
<accession>A0AAW0WYU6</accession>
<dbReference type="Proteomes" id="UP001445076">
    <property type="component" value="Unassembled WGS sequence"/>
</dbReference>
<dbReference type="InterPro" id="IPR029000">
    <property type="entry name" value="Cyclophilin-like_dom_sf"/>
</dbReference>
<dbReference type="GO" id="GO:0008270">
    <property type="term" value="F:zinc ion binding"/>
    <property type="evidence" value="ECO:0007669"/>
    <property type="project" value="UniProtKB-KW"/>
</dbReference>
<dbReference type="AlphaFoldDB" id="A0AAW0WYU6"/>
<feature type="domain" description="RING-type" evidence="5">
    <location>
        <begin position="6"/>
        <end position="49"/>
    </location>
</feature>
<sequence>MEGMVCAVCSMMYKRGSHEPLILPCGYSFCRSCVVNFIATGELLCLSCKKFHRNVNVERLLINYSLLSFMSSFKEIMYDLCGKHGDELRYWCVQCRVELCGVCLYSEHPNNHPVQLAMTYVKEKKSELKDYIKSRIDKIGDEKAEIKSKFYNSCQKMRMQCLRGTQLYDLERNTKGLLTEIEKISKVRCMLVFEEKVKIIDTESEFKYLSVLSGSDSKVEVNKEHAGSNGVEVGGGPGAVEAGAATAVEAGTTLAVEAGASLAVMTLRVVAATKNNADIAISQQLQPQRGRRVMMVTRSSKRMCKSQSVCSGRCNNSSSTKEGLCSCVSAVTSTLPQHGTHQTVECHHAQLDYRDGKLLLHSLAKSVGNHLFLKMPSEVFLELSVDGRCLGRAYIQLLPCLRRAQQFLLLCLGSLGPSYIGSSIRTVKNEFQDKEYIAVDYYVDQNKGKLKENLLTHLESGDYYKEPVKAGTLAVLIARRTMNTCASVNQTSDTAGFIICTRGEPGGQFRYPIGEVSSGLEVVQAAAGHASTTEVIITDCGLVIPDLTT</sequence>
<organism evidence="7 8">
    <name type="scientific">Cherax quadricarinatus</name>
    <name type="common">Australian red claw crayfish</name>
    <dbReference type="NCBI Taxonomy" id="27406"/>
    <lineage>
        <taxon>Eukaryota</taxon>
        <taxon>Metazoa</taxon>
        <taxon>Ecdysozoa</taxon>
        <taxon>Arthropoda</taxon>
        <taxon>Crustacea</taxon>
        <taxon>Multicrustacea</taxon>
        <taxon>Malacostraca</taxon>
        <taxon>Eumalacostraca</taxon>
        <taxon>Eucarida</taxon>
        <taxon>Decapoda</taxon>
        <taxon>Pleocyemata</taxon>
        <taxon>Astacidea</taxon>
        <taxon>Parastacoidea</taxon>
        <taxon>Parastacidae</taxon>
        <taxon>Cherax</taxon>
    </lineage>
</organism>
<dbReference type="InterPro" id="IPR000315">
    <property type="entry name" value="Znf_B-box"/>
</dbReference>